<reference evidence="2" key="1">
    <citation type="submission" date="2017-07" db="EMBL/GenBank/DDBJ databases">
        <authorList>
            <person name="Mikheyev A."/>
            <person name="Grau M."/>
        </authorList>
    </citation>
    <scope>NUCLEOTIDE SEQUENCE</scope>
    <source>
        <tissue evidence="2">Venom_gland</tissue>
    </source>
</reference>
<reference evidence="2" key="2">
    <citation type="submission" date="2017-11" db="EMBL/GenBank/DDBJ databases">
        <title>Coralsnake Venomics: Analyses of Venom Gland Transcriptomes and Proteomes of Six Brazilian Taxa.</title>
        <authorList>
            <person name="Aird S.D."/>
            <person name="Jorge da Silva N."/>
            <person name="Qiu L."/>
            <person name="Villar-Briones A."/>
            <person name="Aparecida-Saddi V."/>
            <person name="Campos-Telles M.P."/>
            <person name="Grau M."/>
            <person name="Mikheyev A.S."/>
        </authorList>
    </citation>
    <scope>NUCLEOTIDE SEQUENCE</scope>
    <source>
        <tissue evidence="2">Venom_gland</tissue>
    </source>
</reference>
<evidence type="ECO:0000256" key="1">
    <source>
        <dbReference type="SAM" id="Phobius"/>
    </source>
</evidence>
<accession>A0A2D4K6J4</accession>
<keyword evidence="1" id="KW-0472">Membrane</keyword>
<evidence type="ECO:0000313" key="2">
    <source>
        <dbReference type="EMBL" id="LAB04341.1"/>
    </source>
</evidence>
<dbReference type="AlphaFoldDB" id="A0A2D4K6J4"/>
<dbReference type="Gene3D" id="3.40.800.20">
    <property type="entry name" value="Histone deacetylase domain"/>
    <property type="match status" value="1"/>
</dbReference>
<name>A0A2D4K6J4_9SAUR</name>
<dbReference type="EMBL" id="IACL01039775">
    <property type="protein sequence ID" value="LAB04341.1"/>
    <property type="molecule type" value="Transcribed_RNA"/>
</dbReference>
<sequence length="158" mass="17724">MDGMVQEGFVGNRHRIVLAFFCHHFPNYFHMLLLSWAPIYLNYLSFLMTSIQSRNQKTKLKFPLLQLEQLDQALLQQKPNSNAIATLENVIEIQSKHWNSVKSSAAIVGCSLLEAQKGEAEEAETVNAMASLSVDTEQGKTDCGVRSVEEPMEAEPVL</sequence>
<proteinExistence type="predicted"/>
<dbReference type="InterPro" id="IPR037138">
    <property type="entry name" value="His_deacetylse_dom_sf"/>
</dbReference>
<protein>
    <submittedName>
        <fullName evidence="2">Uncharacterized protein</fullName>
    </submittedName>
</protein>
<feature type="transmembrane region" description="Helical" evidence="1">
    <location>
        <begin position="28"/>
        <end position="51"/>
    </location>
</feature>
<keyword evidence="1" id="KW-0812">Transmembrane</keyword>
<keyword evidence="1" id="KW-1133">Transmembrane helix</keyword>
<organism evidence="2">
    <name type="scientific">Micrurus paraensis</name>
    <dbReference type="NCBI Taxonomy" id="1970185"/>
    <lineage>
        <taxon>Eukaryota</taxon>
        <taxon>Metazoa</taxon>
        <taxon>Chordata</taxon>
        <taxon>Craniata</taxon>
        <taxon>Vertebrata</taxon>
        <taxon>Euteleostomi</taxon>
        <taxon>Lepidosauria</taxon>
        <taxon>Squamata</taxon>
        <taxon>Bifurcata</taxon>
        <taxon>Unidentata</taxon>
        <taxon>Episquamata</taxon>
        <taxon>Toxicofera</taxon>
        <taxon>Serpentes</taxon>
        <taxon>Colubroidea</taxon>
        <taxon>Elapidae</taxon>
        <taxon>Elapinae</taxon>
        <taxon>Micrurus</taxon>
    </lineage>
</organism>